<reference evidence="3 4" key="1">
    <citation type="submission" date="2013-11" db="EMBL/GenBank/DDBJ databases">
        <title>The Genome Sequence of Phytophthora parasitica P1976.</title>
        <authorList>
            <consortium name="The Broad Institute Genomics Platform"/>
            <person name="Russ C."/>
            <person name="Tyler B."/>
            <person name="Panabieres F."/>
            <person name="Shan W."/>
            <person name="Tripathy S."/>
            <person name="Grunwald N."/>
            <person name="Machado M."/>
            <person name="Johnson C.S."/>
            <person name="Walker B."/>
            <person name="Young S."/>
            <person name="Zeng Q."/>
            <person name="Gargeya S."/>
            <person name="Fitzgerald M."/>
            <person name="Haas B."/>
            <person name="Abouelleil A."/>
            <person name="Allen A.W."/>
            <person name="Alvarado L."/>
            <person name="Arachchi H.M."/>
            <person name="Berlin A.M."/>
            <person name="Chapman S.B."/>
            <person name="Gainer-Dewar J."/>
            <person name="Goldberg J."/>
            <person name="Griggs A."/>
            <person name="Gujja S."/>
            <person name="Hansen M."/>
            <person name="Howarth C."/>
            <person name="Imamovic A."/>
            <person name="Ireland A."/>
            <person name="Larimer J."/>
            <person name="McCowan C."/>
            <person name="Murphy C."/>
            <person name="Pearson M."/>
            <person name="Poon T.W."/>
            <person name="Priest M."/>
            <person name="Roberts A."/>
            <person name="Saif S."/>
            <person name="Shea T."/>
            <person name="Sisk P."/>
            <person name="Sykes S."/>
            <person name="Wortman J."/>
            <person name="Nusbaum C."/>
            <person name="Birren B."/>
        </authorList>
    </citation>
    <scope>NUCLEOTIDE SEQUENCE [LARGE SCALE GENOMIC DNA]</scope>
    <source>
        <strain evidence="3 4">P1976</strain>
    </source>
</reference>
<evidence type="ECO:0000259" key="2">
    <source>
        <dbReference type="PROSITE" id="PS50211"/>
    </source>
</evidence>
<dbReference type="Gene3D" id="3.30.450.200">
    <property type="match status" value="1"/>
</dbReference>
<sequence>MEEENQATTTGDWKRRFQRETKVNKELGRRLRVRKCPRFKFLEDNCRRFNLVDNAPLCASASLLTQETKHQLEEEKLRSQELAAQLRHYKRHQHLDEKPDKQNGVCSNCERLEVEITRLKRIIVDAGYVTKHEPPSTSITIASDGNRFEIDEATPENHCSEFEEADTNGFQTPKAECNSPVLHENHCPSSPVKPLPPISSAQSEDTLRIEEPEPDESNQTDDDCHVFSDIDDSSLGDLFKYAVVLAGPAPAKPKVKPRLSFTDRFKPLELPRTRNPQESMEQIEHQESPTDNSSRPRSAPVGKKKPASPNGGSIWSLKRQSQAIQDEERVSSPLRRAAAGFFSNLGLRSGGPSSAPSTPPLPPPPAPVKASTPPPPSPPPASKLLCVYPPHAGEVQELEGLLEICFPYGEEPPLTRDFSLAQLKRSLQERHRTYRSPDSTFVLTIASASNPTEITYAICVRCPLFPDREDDDCEPADSKSGETQMLADGPTQCCLCLLSPYPFFGLFFKVLYGIAVLWNTKRREAMTAKKDRTSDSMTTMLEKPLGMLDFVEVFQGVMERLKEMQIPSMGGWSRMVLSPKVTRLAFHRPHSESLVVERRHLLLEYAAPTLFGLLSVDQVLFLLGCLCSERKVLVVSDHVNIVSSCVLALITLLHPLQWAGPVITVLPPRLDELLEAPVPLIAGRVSIKCASIRNFSTLDRPMKDVIEMNMDQNSLHMHDEDLVTYHELKLPECDELVHELEPYSALLFGKHEAPDFPTVQQDEACKIMCARIHHHIESICALAMAEKDTTTLIKDDYFDTQSDHVSSADSSPSRGSITRLGADRRCSAMVADYINRFQGTQMFSMFNLQVQDAQNESDEGDIIDRDDSENDGHVEEEYHYSGN</sequence>
<evidence type="ECO:0000256" key="1">
    <source>
        <dbReference type="SAM" id="MobiDB-lite"/>
    </source>
</evidence>
<name>A0A081AA32_PHYNI</name>
<dbReference type="Gene3D" id="3.40.50.11500">
    <property type="match status" value="1"/>
</dbReference>
<feature type="domain" description="UDENN" evidence="2">
    <location>
        <begin position="365"/>
        <end position="860"/>
    </location>
</feature>
<dbReference type="AlphaFoldDB" id="A0A081AA32"/>
<dbReference type="OrthoDB" id="6019893at2759"/>
<comment type="caution">
    <text evidence="3">The sequence shown here is derived from an EMBL/GenBank/DDBJ whole genome shotgun (WGS) entry which is preliminary data.</text>
</comment>
<feature type="compositionally biased region" description="Pro residues" evidence="1">
    <location>
        <begin position="357"/>
        <end position="379"/>
    </location>
</feature>
<feature type="compositionally biased region" description="Basic and acidic residues" evidence="1">
    <location>
        <begin position="261"/>
        <end position="272"/>
    </location>
</feature>
<evidence type="ECO:0000313" key="4">
    <source>
        <dbReference type="Proteomes" id="UP000028582"/>
    </source>
</evidence>
<dbReference type="PANTHER" id="PTHR15288:SF0">
    <property type="entry name" value="UDENN DOMAIN-CONTAINING PROTEIN"/>
    <property type="match status" value="1"/>
</dbReference>
<feature type="region of interest" description="Disordered" evidence="1">
    <location>
        <begin position="251"/>
        <end position="331"/>
    </location>
</feature>
<dbReference type="InterPro" id="IPR001194">
    <property type="entry name" value="cDENN_dom"/>
</dbReference>
<dbReference type="SMART" id="SM00799">
    <property type="entry name" value="DENN"/>
    <property type="match status" value="1"/>
</dbReference>
<dbReference type="EMBL" id="ANJA01001624">
    <property type="protein sequence ID" value="ETO75743.1"/>
    <property type="molecule type" value="Genomic_DNA"/>
</dbReference>
<feature type="compositionally biased region" description="Polar residues" evidence="1">
    <location>
        <begin position="310"/>
        <end position="324"/>
    </location>
</feature>
<feature type="compositionally biased region" description="Acidic residues" evidence="1">
    <location>
        <begin position="212"/>
        <end position="221"/>
    </location>
</feature>
<accession>A0A081AA32</accession>
<feature type="compositionally biased region" description="Basic and acidic residues" evidence="1">
    <location>
        <begin position="862"/>
        <end position="883"/>
    </location>
</feature>
<feature type="region of interest" description="Disordered" evidence="1">
    <location>
        <begin position="345"/>
        <end position="379"/>
    </location>
</feature>
<gene>
    <name evidence="3" type="ORF">F444_08694</name>
</gene>
<feature type="region of interest" description="Disordered" evidence="1">
    <location>
        <begin position="854"/>
        <end position="883"/>
    </location>
</feature>
<dbReference type="Proteomes" id="UP000028582">
    <property type="component" value="Unassembled WGS sequence"/>
</dbReference>
<feature type="region of interest" description="Disordered" evidence="1">
    <location>
        <begin position="166"/>
        <end position="229"/>
    </location>
</feature>
<dbReference type="PROSITE" id="PS50211">
    <property type="entry name" value="DENN"/>
    <property type="match status" value="1"/>
</dbReference>
<proteinExistence type="predicted"/>
<dbReference type="InterPro" id="IPR051942">
    <property type="entry name" value="DENN_domain_containing_2"/>
</dbReference>
<dbReference type="PANTHER" id="PTHR15288">
    <property type="entry name" value="DENN DOMAIN-CONTAINING PROTEIN 2"/>
    <property type="match status" value="1"/>
</dbReference>
<evidence type="ECO:0000313" key="3">
    <source>
        <dbReference type="EMBL" id="ETO75743.1"/>
    </source>
</evidence>
<dbReference type="InterPro" id="IPR037516">
    <property type="entry name" value="Tripartite_DENN"/>
</dbReference>
<protein>
    <recommendedName>
        <fullName evidence="2">UDENN domain-containing protein</fullName>
    </recommendedName>
</protein>
<dbReference type="Pfam" id="PF02141">
    <property type="entry name" value="DENN"/>
    <property type="match status" value="1"/>
</dbReference>
<organism evidence="3 4">
    <name type="scientific">Phytophthora nicotianae P1976</name>
    <dbReference type="NCBI Taxonomy" id="1317066"/>
    <lineage>
        <taxon>Eukaryota</taxon>
        <taxon>Sar</taxon>
        <taxon>Stramenopiles</taxon>
        <taxon>Oomycota</taxon>
        <taxon>Peronosporomycetes</taxon>
        <taxon>Peronosporales</taxon>
        <taxon>Peronosporaceae</taxon>
        <taxon>Phytophthora</taxon>
    </lineage>
</organism>
<dbReference type="InterPro" id="IPR043153">
    <property type="entry name" value="DENN_C"/>
</dbReference>